<keyword evidence="1" id="KW-0812">Transmembrane</keyword>
<dbReference type="SUPFAM" id="SSF49464">
    <property type="entry name" value="Carboxypeptidase regulatory domain-like"/>
    <property type="match status" value="1"/>
</dbReference>
<dbReference type="InterPro" id="IPR008969">
    <property type="entry name" value="CarboxyPept-like_regulatory"/>
</dbReference>
<protein>
    <recommendedName>
        <fullName evidence="4">Carboxypeptidase regulatory-like domain-containing protein</fullName>
    </recommendedName>
</protein>
<evidence type="ECO:0008006" key="4">
    <source>
        <dbReference type="Google" id="ProtNLM"/>
    </source>
</evidence>
<keyword evidence="1" id="KW-1133">Transmembrane helix</keyword>
<organism evidence="2 3">
    <name type="scientific">Berkelbacteria bacterium GW2011_GWA2_38_9</name>
    <dbReference type="NCBI Taxonomy" id="1618334"/>
    <lineage>
        <taxon>Bacteria</taxon>
        <taxon>Candidatus Berkelbacteria</taxon>
    </lineage>
</organism>
<gene>
    <name evidence="2" type="ORF">UT11_C0068G0005</name>
</gene>
<keyword evidence="1" id="KW-0472">Membrane</keyword>
<comment type="caution">
    <text evidence="2">The sequence shown here is derived from an EMBL/GenBank/DDBJ whole genome shotgun (WGS) entry which is preliminary data.</text>
</comment>
<evidence type="ECO:0000313" key="2">
    <source>
        <dbReference type="EMBL" id="KKQ86538.1"/>
    </source>
</evidence>
<sequence length="144" mass="15328">MNRSFKITSLISSLILVVVAGFVYLNVGKLKSSADIQLQGGTIESKLTQRAKFSGTVTNAKTGELVKQAQISVSLTTSNYSNIGGTGLTGNYESSDTYEAGKSYYLKATAIGFQEFTTIVTTKDGTNSVNFSLKPQMDGGSTDR</sequence>
<dbReference type="AlphaFoldDB" id="A0A0G0L3I5"/>
<name>A0A0G0L3I5_9BACT</name>
<proteinExistence type="predicted"/>
<dbReference type="Gene3D" id="2.60.40.1120">
    <property type="entry name" value="Carboxypeptidase-like, regulatory domain"/>
    <property type="match status" value="1"/>
</dbReference>
<reference evidence="2 3" key="1">
    <citation type="journal article" date="2015" name="Nature">
        <title>rRNA introns, odd ribosomes, and small enigmatic genomes across a large radiation of phyla.</title>
        <authorList>
            <person name="Brown C.T."/>
            <person name="Hug L.A."/>
            <person name="Thomas B.C."/>
            <person name="Sharon I."/>
            <person name="Castelle C.J."/>
            <person name="Singh A."/>
            <person name="Wilkins M.J."/>
            <person name="Williams K.H."/>
            <person name="Banfield J.F."/>
        </authorList>
    </citation>
    <scope>NUCLEOTIDE SEQUENCE [LARGE SCALE GENOMIC DNA]</scope>
</reference>
<dbReference type="EMBL" id="LBVO01000068">
    <property type="protein sequence ID" value="KKQ86538.1"/>
    <property type="molecule type" value="Genomic_DNA"/>
</dbReference>
<dbReference type="Proteomes" id="UP000033934">
    <property type="component" value="Unassembled WGS sequence"/>
</dbReference>
<accession>A0A0G0L3I5</accession>
<feature type="transmembrane region" description="Helical" evidence="1">
    <location>
        <begin position="7"/>
        <end position="27"/>
    </location>
</feature>
<evidence type="ECO:0000256" key="1">
    <source>
        <dbReference type="SAM" id="Phobius"/>
    </source>
</evidence>
<evidence type="ECO:0000313" key="3">
    <source>
        <dbReference type="Proteomes" id="UP000033934"/>
    </source>
</evidence>